<sequence>MKRGTLALSWGPSGGFYLHPRRVCLGRLAITLIPDVEVEDMMRAYVDEHERTRDDLKVDRATHALSRFVFPGALVPRSEMARAVIDAVFYPDGYEERLPARTIVRIPTETPTED</sequence>
<evidence type="ECO:0000313" key="1">
    <source>
        <dbReference type="EMBL" id="UUY01943.1"/>
    </source>
</evidence>
<dbReference type="Proteomes" id="UP001058860">
    <property type="component" value="Chromosome"/>
</dbReference>
<reference evidence="2" key="1">
    <citation type="submission" date="2021-11" db="EMBL/GenBank/DDBJ databases">
        <title>Cultivation dependent microbiological survey of springs from the worlds oldest radium mine currently devoted to the extraction of radon-saturated water.</title>
        <authorList>
            <person name="Kapinusova G."/>
            <person name="Smrhova T."/>
            <person name="Strejcek M."/>
            <person name="Suman J."/>
            <person name="Jani K."/>
            <person name="Pajer P."/>
            <person name="Uhlik O."/>
        </authorList>
    </citation>
    <scope>NUCLEOTIDE SEQUENCE [LARGE SCALE GENOMIC DNA]</scope>
    <source>
        <strain evidence="2">J379</strain>
    </source>
</reference>
<gene>
    <name evidence="1" type="ORF">LRS13_14575</name>
</gene>
<proteinExistence type="predicted"/>
<dbReference type="EMBL" id="CP088295">
    <property type="protein sequence ID" value="UUY01943.1"/>
    <property type="molecule type" value="Genomic_DNA"/>
</dbReference>
<name>A0ABY5PBF2_9ACTN</name>
<protein>
    <submittedName>
        <fullName evidence="1">Uncharacterized protein</fullName>
    </submittedName>
</protein>
<keyword evidence="2" id="KW-1185">Reference proteome</keyword>
<dbReference type="RefSeq" id="WP_353862483.1">
    <property type="nucleotide sequence ID" value="NZ_CP088295.1"/>
</dbReference>
<accession>A0ABY5PBF2</accession>
<evidence type="ECO:0000313" key="2">
    <source>
        <dbReference type="Proteomes" id="UP001058860"/>
    </source>
</evidence>
<organism evidence="1 2">
    <name type="scientific">Svornostia abyssi</name>
    <dbReference type="NCBI Taxonomy" id="2898438"/>
    <lineage>
        <taxon>Bacteria</taxon>
        <taxon>Bacillati</taxon>
        <taxon>Actinomycetota</taxon>
        <taxon>Thermoleophilia</taxon>
        <taxon>Solirubrobacterales</taxon>
        <taxon>Baekduiaceae</taxon>
        <taxon>Svornostia</taxon>
    </lineage>
</organism>